<sequence length="152" mass="16574">MTLGERDRLMAFLRELVDTRNAPKDQAALKLIGSAASRQPDAVYLLVQRVLILESALAASGSPVALPAPELVAAAPKTASADFFNPGTTGWGETAHASRIQTLDKKLYDFFKQAQASKDLDFESRGLRFIERHSGKIWLAILAVSAAVVYFR</sequence>
<dbReference type="EMBL" id="QFZK01000001">
    <property type="protein sequence ID" value="RFO98849.1"/>
    <property type="molecule type" value="Genomic_DNA"/>
</dbReference>
<keyword evidence="2" id="KW-1185">Reference proteome</keyword>
<name>A0A3E1RHK6_9BURK</name>
<dbReference type="Pfam" id="PF09849">
    <property type="entry name" value="DUF2076"/>
    <property type="match status" value="1"/>
</dbReference>
<dbReference type="OrthoDB" id="5998831at2"/>
<organism evidence="1 2">
    <name type="scientific">Rhodoferax lacus</name>
    <dbReference type="NCBI Taxonomy" id="2184758"/>
    <lineage>
        <taxon>Bacteria</taxon>
        <taxon>Pseudomonadati</taxon>
        <taxon>Pseudomonadota</taxon>
        <taxon>Betaproteobacteria</taxon>
        <taxon>Burkholderiales</taxon>
        <taxon>Comamonadaceae</taxon>
        <taxon>Rhodoferax</taxon>
    </lineage>
</organism>
<evidence type="ECO:0000313" key="2">
    <source>
        <dbReference type="Proteomes" id="UP000260665"/>
    </source>
</evidence>
<evidence type="ECO:0000313" key="1">
    <source>
        <dbReference type="EMBL" id="RFO98849.1"/>
    </source>
</evidence>
<proteinExistence type="predicted"/>
<protein>
    <submittedName>
        <fullName evidence="1">Uncharacterized protein</fullName>
    </submittedName>
</protein>
<accession>A0A3E1RHK6</accession>
<comment type="caution">
    <text evidence="1">The sequence shown here is derived from an EMBL/GenBank/DDBJ whole genome shotgun (WGS) entry which is preliminary data.</text>
</comment>
<dbReference type="AlphaFoldDB" id="A0A3E1RHK6"/>
<dbReference type="RefSeq" id="WP_117173834.1">
    <property type="nucleotide sequence ID" value="NZ_QFZK01000001.1"/>
</dbReference>
<gene>
    <name evidence="1" type="ORF">DIC66_02980</name>
</gene>
<dbReference type="InterPro" id="IPR018648">
    <property type="entry name" value="DUF2076"/>
</dbReference>
<reference evidence="1 2" key="1">
    <citation type="submission" date="2018-05" db="EMBL/GenBank/DDBJ databases">
        <title>Rhodoferax soyangensis sp.nov., isolated from an oligotrophic freshwater lake.</title>
        <authorList>
            <person name="Park M."/>
        </authorList>
    </citation>
    <scope>NUCLEOTIDE SEQUENCE [LARGE SCALE GENOMIC DNA]</scope>
    <source>
        <strain evidence="1 2">IMCC26218</strain>
    </source>
</reference>
<dbReference type="Proteomes" id="UP000260665">
    <property type="component" value="Unassembled WGS sequence"/>
</dbReference>